<dbReference type="InterPro" id="IPR036390">
    <property type="entry name" value="WH_DNA-bd_sf"/>
</dbReference>
<dbReference type="Gene3D" id="1.10.10.10">
    <property type="entry name" value="Winged helix-like DNA-binding domain superfamily/Winged helix DNA-binding domain"/>
    <property type="match status" value="1"/>
</dbReference>
<reference evidence="1 2" key="1">
    <citation type="journal article" date="2018" name="Syst. Appl. Microbiol.">
        <title>A new symbiotic nanoarchaeote (Candidatus Nanoclepta minutus) and its host (Zestosphaera tikiterensis gen. nov., sp. nov.) from a New Zealand hot spring.</title>
        <authorList>
            <person name="St John E."/>
            <person name="Liu Y."/>
            <person name="Podar M."/>
            <person name="Stott M.B."/>
            <person name="Meneghin J."/>
            <person name="Chen Z."/>
            <person name="Lagutin K."/>
            <person name="Mitchell K."/>
            <person name="Reysenbach A.L."/>
        </authorList>
    </citation>
    <scope>NUCLEOTIDE SEQUENCE [LARGE SCALE GENOMIC DNA]</scope>
    <source>
        <strain evidence="1">NZ3</strain>
    </source>
</reference>
<evidence type="ECO:0000313" key="1">
    <source>
        <dbReference type="EMBL" id="PUA33216.1"/>
    </source>
</evidence>
<dbReference type="InterPro" id="IPR036388">
    <property type="entry name" value="WH-like_DNA-bd_sf"/>
</dbReference>
<name>A0A2R7Y6V4_9CREN</name>
<dbReference type="Proteomes" id="UP000244093">
    <property type="component" value="Unassembled WGS sequence"/>
</dbReference>
<organism evidence="1 2">
    <name type="scientific">Zestosphaera tikiterensis</name>
    <dbReference type="NCBI Taxonomy" id="1973259"/>
    <lineage>
        <taxon>Archaea</taxon>
        <taxon>Thermoproteota</taxon>
        <taxon>Thermoprotei</taxon>
        <taxon>Desulfurococcales</taxon>
        <taxon>Desulfurococcaceae</taxon>
        <taxon>Zestosphaera</taxon>
    </lineage>
</organism>
<dbReference type="AlphaFoldDB" id="A0A2R7Y6V4"/>
<accession>A0A2R7Y6V4</accession>
<protein>
    <recommendedName>
        <fullName evidence="3">ArnR1-like winged helix-turn-helix domain-containing protein</fullName>
    </recommendedName>
</protein>
<evidence type="ECO:0000313" key="2">
    <source>
        <dbReference type="Proteomes" id="UP000244093"/>
    </source>
</evidence>
<sequence>MINKDFELKQLTILQVLSRYNATVNLLDLHKVIYVLQNKGLVKLKYDFINYSFGPYSKELEEDLNTLARLGLIAVERDGRSMSVSLTKKGKEVVISLNDLSNSIRH</sequence>
<evidence type="ECO:0008006" key="3">
    <source>
        <dbReference type="Google" id="ProtNLM"/>
    </source>
</evidence>
<proteinExistence type="predicted"/>
<gene>
    <name evidence="1" type="ORF">B7O98_01925</name>
</gene>
<comment type="caution">
    <text evidence="1">The sequence shown here is derived from an EMBL/GenBank/DDBJ whole genome shotgun (WGS) entry which is preliminary data.</text>
</comment>
<dbReference type="SUPFAM" id="SSF46785">
    <property type="entry name" value="Winged helix' DNA-binding domain"/>
    <property type="match status" value="1"/>
</dbReference>
<dbReference type="EMBL" id="NBVN01000002">
    <property type="protein sequence ID" value="PUA33216.1"/>
    <property type="molecule type" value="Genomic_DNA"/>
</dbReference>